<proteinExistence type="predicted"/>
<name>A0A0A9UC79_ARUDO</name>
<dbReference type="AlphaFoldDB" id="A0A0A9UC79"/>
<organism evidence="1">
    <name type="scientific">Arundo donax</name>
    <name type="common">Giant reed</name>
    <name type="synonym">Donax arundinaceus</name>
    <dbReference type="NCBI Taxonomy" id="35708"/>
    <lineage>
        <taxon>Eukaryota</taxon>
        <taxon>Viridiplantae</taxon>
        <taxon>Streptophyta</taxon>
        <taxon>Embryophyta</taxon>
        <taxon>Tracheophyta</taxon>
        <taxon>Spermatophyta</taxon>
        <taxon>Magnoliopsida</taxon>
        <taxon>Liliopsida</taxon>
        <taxon>Poales</taxon>
        <taxon>Poaceae</taxon>
        <taxon>PACMAD clade</taxon>
        <taxon>Arundinoideae</taxon>
        <taxon>Arundineae</taxon>
        <taxon>Arundo</taxon>
    </lineage>
</organism>
<dbReference type="EMBL" id="GBRH01174492">
    <property type="protein sequence ID" value="JAE23404.1"/>
    <property type="molecule type" value="Transcribed_RNA"/>
</dbReference>
<reference evidence="1" key="1">
    <citation type="submission" date="2014-09" db="EMBL/GenBank/DDBJ databases">
        <authorList>
            <person name="Magalhaes I.L.F."/>
            <person name="Oliveira U."/>
            <person name="Santos F.R."/>
            <person name="Vidigal T.H.D.A."/>
            <person name="Brescovit A.D."/>
            <person name="Santos A.J."/>
        </authorList>
    </citation>
    <scope>NUCLEOTIDE SEQUENCE</scope>
    <source>
        <tissue evidence="1">Shoot tissue taken approximately 20 cm above the soil surface</tissue>
    </source>
</reference>
<reference evidence="1" key="2">
    <citation type="journal article" date="2015" name="Data Brief">
        <title>Shoot transcriptome of the giant reed, Arundo donax.</title>
        <authorList>
            <person name="Barrero R.A."/>
            <person name="Guerrero F.D."/>
            <person name="Moolhuijzen P."/>
            <person name="Goolsby J.A."/>
            <person name="Tidwell J."/>
            <person name="Bellgard S.E."/>
            <person name="Bellgard M.I."/>
        </authorList>
    </citation>
    <scope>NUCLEOTIDE SEQUENCE</scope>
    <source>
        <tissue evidence="1">Shoot tissue taken approximately 20 cm above the soil surface</tissue>
    </source>
</reference>
<evidence type="ECO:0000313" key="1">
    <source>
        <dbReference type="EMBL" id="JAE23404.1"/>
    </source>
</evidence>
<protein>
    <submittedName>
        <fullName evidence="1">Uncharacterized protein</fullName>
    </submittedName>
</protein>
<sequence length="51" mass="5088">MTHTLLPPAAAGASTDPGHMLSSPSSLLYLGSVGIGCPRKPEEGSPATKVV</sequence>
<accession>A0A0A9UC79</accession>